<dbReference type="AlphaFoldDB" id="A0AAN9EFH2"/>
<dbReference type="Proteomes" id="UP001372338">
    <property type="component" value="Unassembled WGS sequence"/>
</dbReference>
<accession>A0AAN9EFH2</accession>
<gene>
    <name evidence="1" type="ORF">RIF29_29768</name>
</gene>
<evidence type="ECO:0000313" key="1">
    <source>
        <dbReference type="EMBL" id="KAK7256326.1"/>
    </source>
</evidence>
<protein>
    <submittedName>
        <fullName evidence="1">Uncharacterized protein</fullName>
    </submittedName>
</protein>
<proteinExistence type="predicted"/>
<evidence type="ECO:0000313" key="2">
    <source>
        <dbReference type="Proteomes" id="UP001372338"/>
    </source>
</evidence>
<dbReference type="EMBL" id="JAYWIO010000006">
    <property type="protein sequence ID" value="KAK7256326.1"/>
    <property type="molecule type" value="Genomic_DNA"/>
</dbReference>
<comment type="caution">
    <text evidence="1">The sequence shown here is derived from an EMBL/GenBank/DDBJ whole genome shotgun (WGS) entry which is preliminary data.</text>
</comment>
<sequence length="97" mass="10500">MNLKDESTGAVGINWSRFFGVVVLNYTKSIEKAMENAALISVRRREAYIGWICPSFGVFKLNIDGSVHANAAACSGLVRDHTGSFLKGFTCNVGISL</sequence>
<reference evidence="1 2" key="1">
    <citation type="submission" date="2024-01" db="EMBL/GenBank/DDBJ databases">
        <title>The genomes of 5 underutilized Papilionoideae crops provide insights into root nodulation and disease resistanc.</title>
        <authorList>
            <person name="Yuan L."/>
        </authorList>
    </citation>
    <scope>NUCLEOTIDE SEQUENCE [LARGE SCALE GENOMIC DNA]</scope>
    <source>
        <strain evidence="1">ZHUSHIDOU_FW_LH</strain>
        <tissue evidence="1">Leaf</tissue>
    </source>
</reference>
<keyword evidence="2" id="KW-1185">Reference proteome</keyword>
<organism evidence="1 2">
    <name type="scientific">Crotalaria pallida</name>
    <name type="common">Smooth rattlebox</name>
    <name type="synonym">Crotalaria striata</name>
    <dbReference type="NCBI Taxonomy" id="3830"/>
    <lineage>
        <taxon>Eukaryota</taxon>
        <taxon>Viridiplantae</taxon>
        <taxon>Streptophyta</taxon>
        <taxon>Embryophyta</taxon>
        <taxon>Tracheophyta</taxon>
        <taxon>Spermatophyta</taxon>
        <taxon>Magnoliopsida</taxon>
        <taxon>eudicotyledons</taxon>
        <taxon>Gunneridae</taxon>
        <taxon>Pentapetalae</taxon>
        <taxon>rosids</taxon>
        <taxon>fabids</taxon>
        <taxon>Fabales</taxon>
        <taxon>Fabaceae</taxon>
        <taxon>Papilionoideae</taxon>
        <taxon>50 kb inversion clade</taxon>
        <taxon>genistoids sensu lato</taxon>
        <taxon>core genistoids</taxon>
        <taxon>Crotalarieae</taxon>
        <taxon>Crotalaria</taxon>
    </lineage>
</organism>
<name>A0AAN9EFH2_CROPI</name>